<sequence>MNGLSVNSELFNVDNAVNNSLAKYCAGKFNV</sequence>
<name>A0A183CT44_GLOPA</name>
<proteinExistence type="predicted"/>
<evidence type="ECO:0000313" key="2">
    <source>
        <dbReference type="WBParaSite" id="GPLIN_001605200"/>
    </source>
</evidence>
<reference evidence="2" key="2">
    <citation type="submission" date="2016-06" db="UniProtKB">
        <authorList>
            <consortium name="WormBaseParasite"/>
        </authorList>
    </citation>
    <scope>IDENTIFICATION</scope>
</reference>
<accession>A0A183CT44</accession>
<keyword evidence="1" id="KW-1185">Reference proteome</keyword>
<organism evidence="1 2">
    <name type="scientific">Globodera pallida</name>
    <name type="common">Potato cyst nematode worm</name>
    <name type="synonym">Heterodera pallida</name>
    <dbReference type="NCBI Taxonomy" id="36090"/>
    <lineage>
        <taxon>Eukaryota</taxon>
        <taxon>Metazoa</taxon>
        <taxon>Ecdysozoa</taxon>
        <taxon>Nematoda</taxon>
        <taxon>Chromadorea</taxon>
        <taxon>Rhabditida</taxon>
        <taxon>Tylenchina</taxon>
        <taxon>Tylenchomorpha</taxon>
        <taxon>Tylenchoidea</taxon>
        <taxon>Heteroderidae</taxon>
        <taxon>Heteroderinae</taxon>
        <taxon>Globodera</taxon>
    </lineage>
</organism>
<protein>
    <submittedName>
        <fullName evidence="2">Orphan protein</fullName>
    </submittedName>
</protein>
<reference evidence="1" key="1">
    <citation type="submission" date="2014-05" db="EMBL/GenBank/DDBJ databases">
        <title>The genome and life-stage specific transcriptomes of Globodera pallida elucidate key aspects of plant parasitism by a cyst nematode.</title>
        <authorList>
            <person name="Cotton J.A."/>
            <person name="Lilley C.J."/>
            <person name="Jones L.M."/>
            <person name="Kikuchi T."/>
            <person name="Reid A.J."/>
            <person name="Thorpe P."/>
            <person name="Tsai I.J."/>
            <person name="Beasley H."/>
            <person name="Blok V."/>
            <person name="Cock P.J.A."/>
            <person name="Van den Akker S.E."/>
            <person name="Holroyd N."/>
            <person name="Hunt M."/>
            <person name="Mantelin S."/>
            <person name="Naghra H."/>
            <person name="Pain A."/>
            <person name="Palomares-Rius J.E."/>
            <person name="Zarowiecki M."/>
            <person name="Berriman M."/>
            <person name="Jones J.T."/>
            <person name="Urwin P.E."/>
        </authorList>
    </citation>
    <scope>NUCLEOTIDE SEQUENCE [LARGE SCALE GENOMIC DNA]</scope>
    <source>
        <strain evidence="1">Lindley</strain>
    </source>
</reference>
<dbReference type="AlphaFoldDB" id="A0A183CT44"/>
<dbReference type="WBParaSite" id="GPLIN_001605200">
    <property type="protein sequence ID" value="GPLIN_001605200"/>
    <property type="gene ID" value="GPLIN_001605200"/>
</dbReference>
<evidence type="ECO:0000313" key="1">
    <source>
        <dbReference type="Proteomes" id="UP000050741"/>
    </source>
</evidence>
<dbReference type="Proteomes" id="UP000050741">
    <property type="component" value="Unassembled WGS sequence"/>
</dbReference>